<name>A0A485CWX1_KLUCR</name>
<dbReference type="EMBL" id="CAADJD010000031">
    <property type="protein sequence ID" value="VFS88974.1"/>
    <property type="molecule type" value="Genomic_DNA"/>
</dbReference>
<accession>A0A485CWX1</accession>
<organism evidence="1 2">
    <name type="scientific">Kluyvera cryocrescens</name>
    <name type="common">Kluyvera citrophila</name>
    <dbReference type="NCBI Taxonomy" id="580"/>
    <lineage>
        <taxon>Bacteria</taxon>
        <taxon>Pseudomonadati</taxon>
        <taxon>Pseudomonadota</taxon>
        <taxon>Gammaproteobacteria</taxon>
        <taxon>Enterobacterales</taxon>
        <taxon>Enterobacteriaceae</taxon>
        <taxon>Kluyvera</taxon>
    </lineage>
</organism>
<gene>
    <name evidence="1" type="ORF">NCTC12993_07162</name>
</gene>
<proteinExistence type="predicted"/>
<keyword evidence="2" id="KW-1185">Reference proteome</keyword>
<evidence type="ECO:0000313" key="2">
    <source>
        <dbReference type="Proteomes" id="UP000401081"/>
    </source>
</evidence>
<sequence>MNGSKVTLTPARNADDQFCQFGPVIYADWIEAEQLFGCVRQFNGEIYLQPGLVHQANGAAF</sequence>
<reference evidence="1 2" key="1">
    <citation type="submission" date="2019-03" db="EMBL/GenBank/DDBJ databases">
        <authorList>
            <consortium name="Pathogen Informatics"/>
        </authorList>
    </citation>
    <scope>NUCLEOTIDE SEQUENCE [LARGE SCALE GENOMIC DNA]</scope>
    <source>
        <strain evidence="1 2">NCTC12993</strain>
    </source>
</reference>
<dbReference type="AlphaFoldDB" id="A0A485CWX1"/>
<protein>
    <submittedName>
        <fullName evidence="1">Uncharacterized protein</fullName>
    </submittedName>
</protein>
<dbReference type="Proteomes" id="UP000401081">
    <property type="component" value="Unassembled WGS sequence"/>
</dbReference>
<evidence type="ECO:0000313" key="1">
    <source>
        <dbReference type="EMBL" id="VFS88974.1"/>
    </source>
</evidence>